<sequence length="170" mass="20416">MANVNAYHFDQDELRKELACMIILYEYPLSIIDHIGFRRYSTSFQSFFKMVCRNTIKKDIMSIYDHEMEKSMYEIEKNRSRIAITTDMWTLQNKMRGFMVVTTHFIDDFWRLQSRVMRFIYVPSPHTKEVFSDVLLQTLLEWNIDRKSSTMTVDNYSTNEAFMNIILGKL</sequence>
<dbReference type="SUPFAM" id="SSF53098">
    <property type="entry name" value="Ribonuclease H-like"/>
    <property type="match status" value="1"/>
</dbReference>
<evidence type="ECO:0008006" key="3">
    <source>
        <dbReference type="Google" id="ProtNLM"/>
    </source>
</evidence>
<dbReference type="EMBL" id="JAZDWU010000012">
    <property type="protein sequence ID" value="KAK9983091.1"/>
    <property type="molecule type" value="Genomic_DNA"/>
</dbReference>
<organism evidence="1 2">
    <name type="scientific">Lithocarpus litseifolius</name>
    <dbReference type="NCBI Taxonomy" id="425828"/>
    <lineage>
        <taxon>Eukaryota</taxon>
        <taxon>Viridiplantae</taxon>
        <taxon>Streptophyta</taxon>
        <taxon>Embryophyta</taxon>
        <taxon>Tracheophyta</taxon>
        <taxon>Spermatophyta</taxon>
        <taxon>Magnoliopsida</taxon>
        <taxon>eudicotyledons</taxon>
        <taxon>Gunneridae</taxon>
        <taxon>Pentapetalae</taxon>
        <taxon>rosids</taxon>
        <taxon>fabids</taxon>
        <taxon>Fagales</taxon>
        <taxon>Fagaceae</taxon>
        <taxon>Lithocarpus</taxon>
    </lineage>
</organism>
<dbReference type="InterPro" id="IPR052035">
    <property type="entry name" value="ZnF_BED_domain_contain"/>
</dbReference>
<dbReference type="PANTHER" id="PTHR46481">
    <property type="entry name" value="ZINC FINGER BED DOMAIN-CONTAINING PROTEIN 4"/>
    <property type="match status" value="1"/>
</dbReference>
<accession>A0AAW2BAV5</accession>
<evidence type="ECO:0000313" key="2">
    <source>
        <dbReference type="Proteomes" id="UP001459277"/>
    </source>
</evidence>
<evidence type="ECO:0000313" key="1">
    <source>
        <dbReference type="EMBL" id="KAK9983091.1"/>
    </source>
</evidence>
<dbReference type="AlphaFoldDB" id="A0AAW2BAV5"/>
<comment type="caution">
    <text evidence="1">The sequence shown here is derived from an EMBL/GenBank/DDBJ whole genome shotgun (WGS) entry which is preliminary data.</text>
</comment>
<proteinExistence type="predicted"/>
<reference evidence="1 2" key="1">
    <citation type="submission" date="2024-01" db="EMBL/GenBank/DDBJ databases">
        <title>A telomere-to-telomere, gap-free genome of sweet tea (Lithocarpus litseifolius).</title>
        <authorList>
            <person name="Zhou J."/>
        </authorList>
    </citation>
    <scope>NUCLEOTIDE SEQUENCE [LARGE SCALE GENOMIC DNA]</scope>
    <source>
        <strain evidence="1">Zhou-2022a</strain>
        <tissue evidence="1">Leaf</tissue>
    </source>
</reference>
<dbReference type="InterPro" id="IPR012337">
    <property type="entry name" value="RNaseH-like_sf"/>
</dbReference>
<dbReference type="Proteomes" id="UP001459277">
    <property type="component" value="Unassembled WGS sequence"/>
</dbReference>
<protein>
    <recommendedName>
        <fullName evidence="3">AC transposase</fullName>
    </recommendedName>
</protein>
<dbReference type="PANTHER" id="PTHR46481:SF11">
    <property type="entry name" value="ZINC FINGER BED DOMAIN-CONTAINING PROTEIN RICESLEEPER 2-LIKE"/>
    <property type="match status" value="1"/>
</dbReference>
<name>A0AAW2BAV5_9ROSI</name>
<keyword evidence="2" id="KW-1185">Reference proteome</keyword>
<gene>
    <name evidence="1" type="ORF">SO802_032616</name>
</gene>